<proteinExistence type="predicted"/>
<dbReference type="EMBL" id="CAADFF010000041">
    <property type="protein sequence ID" value="VFJ93025.1"/>
    <property type="molecule type" value="Genomic_DNA"/>
</dbReference>
<reference evidence="1" key="1">
    <citation type="submission" date="2019-02" db="EMBL/GenBank/DDBJ databases">
        <authorList>
            <person name="Gruber-Vodicka R. H."/>
            <person name="Seah K. B. B."/>
        </authorList>
    </citation>
    <scope>NUCLEOTIDE SEQUENCE</scope>
    <source>
        <strain evidence="1">BECK_M7</strain>
    </source>
</reference>
<sequence length="87" mass="10211">MRVNPCELTYERGYFAGPQASAWGGPFHSDFRIVRPSWSLGTREDFRMIHAHSSDGISWGREAQWMDRKNKLFRRARGTRQAKRPRS</sequence>
<protein>
    <submittedName>
        <fullName evidence="1">Uncharacterized protein</fullName>
    </submittedName>
</protein>
<name>A0A450UKG0_9GAMM</name>
<dbReference type="AlphaFoldDB" id="A0A450UKG0"/>
<gene>
    <name evidence="1" type="ORF">BECKLFY1418B_GA0070995_104113</name>
</gene>
<accession>A0A450UKG0</accession>
<evidence type="ECO:0000313" key="1">
    <source>
        <dbReference type="EMBL" id="VFJ93025.1"/>
    </source>
</evidence>
<organism evidence="1">
    <name type="scientific">Candidatus Kentrum sp. LFY</name>
    <dbReference type="NCBI Taxonomy" id="2126342"/>
    <lineage>
        <taxon>Bacteria</taxon>
        <taxon>Pseudomonadati</taxon>
        <taxon>Pseudomonadota</taxon>
        <taxon>Gammaproteobacteria</taxon>
        <taxon>Candidatus Kentrum</taxon>
    </lineage>
</organism>